<proteinExistence type="predicted"/>
<dbReference type="EMBL" id="ML977329">
    <property type="protein sequence ID" value="KAF2113127.1"/>
    <property type="molecule type" value="Genomic_DNA"/>
</dbReference>
<evidence type="ECO:0000313" key="3">
    <source>
        <dbReference type="Proteomes" id="UP000799770"/>
    </source>
</evidence>
<feature type="transmembrane region" description="Helical" evidence="1">
    <location>
        <begin position="99"/>
        <end position="120"/>
    </location>
</feature>
<dbReference type="AlphaFoldDB" id="A0A6A5Z2N9"/>
<protein>
    <submittedName>
        <fullName evidence="2">Uncharacterized protein</fullName>
    </submittedName>
</protein>
<keyword evidence="3" id="KW-1185">Reference proteome</keyword>
<keyword evidence="1" id="KW-0472">Membrane</keyword>
<name>A0A6A5Z2N9_9PLEO</name>
<dbReference type="Proteomes" id="UP000799770">
    <property type="component" value="Unassembled WGS sequence"/>
</dbReference>
<reference evidence="2" key="1">
    <citation type="journal article" date="2020" name="Stud. Mycol.">
        <title>101 Dothideomycetes genomes: a test case for predicting lifestyles and emergence of pathogens.</title>
        <authorList>
            <person name="Haridas S."/>
            <person name="Albert R."/>
            <person name="Binder M."/>
            <person name="Bloem J."/>
            <person name="Labutti K."/>
            <person name="Salamov A."/>
            <person name="Andreopoulos B."/>
            <person name="Baker S."/>
            <person name="Barry K."/>
            <person name="Bills G."/>
            <person name="Bluhm B."/>
            <person name="Cannon C."/>
            <person name="Castanera R."/>
            <person name="Culley D."/>
            <person name="Daum C."/>
            <person name="Ezra D."/>
            <person name="Gonzalez J."/>
            <person name="Henrissat B."/>
            <person name="Kuo A."/>
            <person name="Liang C."/>
            <person name="Lipzen A."/>
            <person name="Lutzoni F."/>
            <person name="Magnuson J."/>
            <person name="Mondo S."/>
            <person name="Nolan M."/>
            <person name="Ohm R."/>
            <person name="Pangilinan J."/>
            <person name="Park H.-J."/>
            <person name="Ramirez L."/>
            <person name="Alfaro M."/>
            <person name="Sun H."/>
            <person name="Tritt A."/>
            <person name="Yoshinaga Y."/>
            <person name="Zwiers L.-H."/>
            <person name="Turgeon B."/>
            <person name="Goodwin S."/>
            <person name="Spatafora J."/>
            <person name="Crous P."/>
            <person name="Grigoriev I."/>
        </authorList>
    </citation>
    <scope>NUCLEOTIDE SEQUENCE</scope>
    <source>
        <strain evidence="2">CBS 627.86</strain>
    </source>
</reference>
<sequence>MALRGYGTALTCLWFVRRCSPWSNSFSLKRGKVSMRFESLPVSELPSRSAVDTNANIFLSRLPNIEVLLDSGTNWVTCLEEIGNEDGRHTAHCNVKVILPFWAATLWYGFTIGLPVFFFFRNYSQCWKEVGLDKDAGSTPVQTYQESCQSY</sequence>
<evidence type="ECO:0000313" key="2">
    <source>
        <dbReference type="EMBL" id="KAF2113127.1"/>
    </source>
</evidence>
<evidence type="ECO:0000256" key="1">
    <source>
        <dbReference type="SAM" id="Phobius"/>
    </source>
</evidence>
<gene>
    <name evidence="2" type="ORF">BDV96DRAFT_151598</name>
</gene>
<keyword evidence="1" id="KW-1133">Transmembrane helix</keyword>
<accession>A0A6A5Z2N9</accession>
<organism evidence="2 3">
    <name type="scientific">Lophiotrema nucula</name>
    <dbReference type="NCBI Taxonomy" id="690887"/>
    <lineage>
        <taxon>Eukaryota</taxon>
        <taxon>Fungi</taxon>
        <taxon>Dikarya</taxon>
        <taxon>Ascomycota</taxon>
        <taxon>Pezizomycotina</taxon>
        <taxon>Dothideomycetes</taxon>
        <taxon>Pleosporomycetidae</taxon>
        <taxon>Pleosporales</taxon>
        <taxon>Lophiotremataceae</taxon>
        <taxon>Lophiotrema</taxon>
    </lineage>
</organism>
<keyword evidence="1" id="KW-0812">Transmembrane</keyword>